<evidence type="ECO:0000256" key="1">
    <source>
        <dbReference type="SAM" id="MobiDB-lite"/>
    </source>
</evidence>
<name>A0A8J2VSV1_9BACL</name>
<dbReference type="AlphaFoldDB" id="A0A8J2VSV1"/>
<evidence type="ECO:0000313" key="3">
    <source>
        <dbReference type="Proteomes" id="UP000628775"/>
    </source>
</evidence>
<protein>
    <submittedName>
        <fullName evidence="2">Uncharacterized protein</fullName>
    </submittedName>
</protein>
<evidence type="ECO:0000313" key="2">
    <source>
        <dbReference type="EMBL" id="GGE40603.1"/>
    </source>
</evidence>
<accession>A0A8J2VSV1</accession>
<reference evidence="2" key="2">
    <citation type="submission" date="2020-09" db="EMBL/GenBank/DDBJ databases">
        <authorList>
            <person name="Sun Q."/>
            <person name="Zhou Y."/>
        </authorList>
    </citation>
    <scope>NUCLEOTIDE SEQUENCE</scope>
    <source>
        <strain evidence="2">CGMCC 1.15371</strain>
    </source>
</reference>
<proteinExistence type="predicted"/>
<keyword evidence="3" id="KW-1185">Reference proteome</keyword>
<dbReference type="EMBL" id="BMIR01000007">
    <property type="protein sequence ID" value="GGE40603.1"/>
    <property type="molecule type" value="Genomic_DNA"/>
</dbReference>
<reference evidence="2" key="1">
    <citation type="journal article" date="2014" name="Int. J. Syst. Evol. Microbiol.">
        <title>Complete genome sequence of Corynebacterium casei LMG S-19264T (=DSM 44701T), isolated from a smear-ripened cheese.</title>
        <authorList>
            <consortium name="US DOE Joint Genome Institute (JGI-PGF)"/>
            <person name="Walter F."/>
            <person name="Albersmeier A."/>
            <person name="Kalinowski J."/>
            <person name="Ruckert C."/>
        </authorList>
    </citation>
    <scope>NUCLEOTIDE SEQUENCE</scope>
    <source>
        <strain evidence="2">CGMCC 1.15371</strain>
    </source>
</reference>
<sequence>MNDEGKRPIKDGSHFPQFPNMKTAKIFQPNPNQKHAVQSASPDSTLNVSLERYSQMEIARVEIEIALEDQLKFAEGIEAIDDVDWSVYIDAYHLNIEAAIVNLSGTLKGDIMYINRYGSYSRKCTIPWQHTCPVTYITTPQLPQQKSKREHVFKDDLGESSIHREVVWQFHYPVACHLEAAKITSSEQLRSSETLTHLEFQIVLHMAVGFTQLQQVNTW</sequence>
<feature type="compositionally biased region" description="Basic and acidic residues" evidence="1">
    <location>
        <begin position="1"/>
        <end position="13"/>
    </location>
</feature>
<gene>
    <name evidence="2" type="ORF">GCM10011391_19230</name>
</gene>
<dbReference type="Proteomes" id="UP000628775">
    <property type="component" value="Unassembled WGS sequence"/>
</dbReference>
<feature type="region of interest" description="Disordered" evidence="1">
    <location>
        <begin position="1"/>
        <end position="20"/>
    </location>
</feature>
<comment type="caution">
    <text evidence="2">The sequence shown here is derived from an EMBL/GenBank/DDBJ whole genome shotgun (WGS) entry which is preliminary data.</text>
</comment>
<dbReference type="RefSeq" id="WP_188692756.1">
    <property type="nucleotide sequence ID" value="NZ_BMIR01000007.1"/>
</dbReference>
<organism evidence="2 3">
    <name type="scientific">Pullulanibacillus camelliae</name>
    <dbReference type="NCBI Taxonomy" id="1707096"/>
    <lineage>
        <taxon>Bacteria</taxon>
        <taxon>Bacillati</taxon>
        <taxon>Bacillota</taxon>
        <taxon>Bacilli</taxon>
        <taxon>Bacillales</taxon>
        <taxon>Sporolactobacillaceae</taxon>
        <taxon>Pullulanibacillus</taxon>
    </lineage>
</organism>